<dbReference type="EMBL" id="JBHTCJ010000011">
    <property type="protein sequence ID" value="MFC7343701.1"/>
    <property type="molecule type" value="Genomic_DNA"/>
</dbReference>
<accession>A0ABW2LSX3</accession>
<name>A0ABW2LSX3_9PSEU</name>
<reference evidence="2" key="1">
    <citation type="journal article" date="2019" name="Int. J. Syst. Evol. Microbiol.">
        <title>The Global Catalogue of Microorganisms (GCM) 10K type strain sequencing project: providing services to taxonomists for standard genome sequencing and annotation.</title>
        <authorList>
            <consortium name="The Broad Institute Genomics Platform"/>
            <consortium name="The Broad Institute Genome Sequencing Center for Infectious Disease"/>
            <person name="Wu L."/>
            <person name="Ma J."/>
        </authorList>
    </citation>
    <scope>NUCLEOTIDE SEQUENCE [LARGE SCALE GENOMIC DNA]</scope>
    <source>
        <strain evidence="2">WLHS5</strain>
    </source>
</reference>
<keyword evidence="2" id="KW-1185">Reference proteome</keyword>
<gene>
    <name evidence="1" type="ORF">ACFQRI_20035</name>
</gene>
<organism evidence="1 2">
    <name type="scientific">Saccharopolyspora griseoalba</name>
    <dbReference type="NCBI Taxonomy" id="1431848"/>
    <lineage>
        <taxon>Bacteria</taxon>
        <taxon>Bacillati</taxon>
        <taxon>Actinomycetota</taxon>
        <taxon>Actinomycetes</taxon>
        <taxon>Pseudonocardiales</taxon>
        <taxon>Pseudonocardiaceae</taxon>
        <taxon>Saccharopolyspora</taxon>
    </lineage>
</organism>
<evidence type="ECO:0000313" key="2">
    <source>
        <dbReference type="Proteomes" id="UP001596504"/>
    </source>
</evidence>
<protein>
    <submittedName>
        <fullName evidence="1">Uncharacterized protein</fullName>
    </submittedName>
</protein>
<comment type="caution">
    <text evidence="1">The sequence shown here is derived from an EMBL/GenBank/DDBJ whole genome shotgun (WGS) entry which is preliminary data.</text>
</comment>
<dbReference type="RefSeq" id="WP_380670867.1">
    <property type="nucleotide sequence ID" value="NZ_JBHTCJ010000011.1"/>
</dbReference>
<sequence length="67" mass="7343">MNAHDALRTLIMRLEYLDKANLSAYDDHTSPPIRAGLLLAIDDAKRLLHTIDQGEGIASSGNRSAVR</sequence>
<dbReference type="Proteomes" id="UP001596504">
    <property type="component" value="Unassembled WGS sequence"/>
</dbReference>
<proteinExistence type="predicted"/>
<evidence type="ECO:0000313" key="1">
    <source>
        <dbReference type="EMBL" id="MFC7343701.1"/>
    </source>
</evidence>